<dbReference type="PANTHER" id="PTHR37984:SF5">
    <property type="entry name" value="PROTEIN NYNRIN-LIKE"/>
    <property type="match status" value="1"/>
</dbReference>
<dbReference type="GO" id="GO:0042575">
    <property type="term" value="C:DNA polymerase complex"/>
    <property type="evidence" value="ECO:0007669"/>
    <property type="project" value="UniProtKB-ARBA"/>
</dbReference>
<evidence type="ECO:0000259" key="9">
    <source>
        <dbReference type="PROSITE" id="PS50878"/>
    </source>
</evidence>
<dbReference type="Pfam" id="PF17921">
    <property type="entry name" value="Integrase_H2C2"/>
    <property type="match status" value="1"/>
</dbReference>
<dbReference type="WBParaSite" id="HCON_00095040-00001">
    <property type="protein sequence ID" value="HCON_00095040-00001"/>
    <property type="gene ID" value="HCON_00095040"/>
</dbReference>
<keyword evidence="3" id="KW-0548">Nucleotidyltransferase</keyword>
<dbReference type="Gene3D" id="3.10.20.370">
    <property type="match status" value="1"/>
</dbReference>
<dbReference type="PROSITE" id="PS50878">
    <property type="entry name" value="RT_POL"/>
    <property type="match status" value="1"/>
</dbReference>
<evidence type="ECO:0000313" key="12">
    <source>
        <dbReference type="WBParaSite" id="HCON_00095040-00001"/>
    </source>
</evidence>
<organism evidence="11 12">
    <name type="scientific">Haemonchus contortus</name>
    <name type="common">Barber pole worm</name>
    <dbReference type="NCBI Taxonomy" id="6289"/>
    <lineage>
        <taxon>Eukaryota</taxon>
        <taxon>Metazoa</taxon>
        <taxon>Ecdysozoa</taxon>
        <taxon>Nematoda</taxon>
        <taxon>Chromadorea</taxon>
        <taxon>Rhabditida</taxon>
        <taxon>Rhabditina</taxon>
        <taxon>Rhabditomorpha</taxon>
        <taxon>Strongyloidea</taxon>
        <taxon>Trichostrongylidae</taxon>
        <taxon>Haemonchus</taxon>
    </lineage>
</organism>
<feature type="domain" description="Integrase catalytic" evidence="10">
    <location>
        <begin position="590"/>
        <end position="748"/>
    </location>
</feature>
<evidence type="ECO:0000256" key="1">
    <source>
        <dbReference type="ARBA" id="ARBA00012493"/>
    </source>
</evidence>
<proteinExistence type="predicted"/>
<dbReference type="FunFam" id="3.30.70.270:FF:000020">
    <property type="entry name" value="Transposon Tf2-6 polyprotein-like Protein"/>
    <property type="match status" value="1"/>
</dbReference>
<dbReference type="Gene3D" id="3.30.70.270">
    <property type="match status" value="2"/>
</dbReference>
<evidence type="ECO:0000259" key="10">
    <source>
        <dbReference type="PROSITE" id="PS50994"/>
    </source>
</evidence>
<dbReference type="Pfam" id="PF00665">
    <property type="entry name" value="rve"/>
    <property type="match status" value="1"/>
</dbReference>
<evidence type="ECO:0000313" key="11">
    <source>
        <dbReference type="Proteomes" id="UP000025227"/>
    </source>
</evidence>
<keyword evidence="2" id="KW-0808">Transferase</keyword>
<evidence type="ECO:0000256" key="5">
    <source>
        <dbReference type="ARBA" id="ARBA00022759"/>
    </source>
</evidence>
<protein>
    <recommendedName>
        <fullName evidence="1">RNA-directed DNA polymerase</fullName>
        <ecNumber evidence="1">2.7.7.49</ecNumber>
    </recommendedName>
</protein>
<dbReference type="InterPro" id="IPR012337">
    <property type="entry name" value="RNaseH-like_sf"/>
</dbReference>
<dbReference type="InterPro" id="IPR036397">
    <property type="entry name" value="RNaseH_sf"/>
</dbReference>
<reference evidence="12" key="1">
    <citation type="submission" date="2020-12" db="UniProtKB">
        <authorList>
            <consortium name="WormBaseParasite"/>
        </authorList>
    </citation>
    <scope>IDENTIFICATION</scope>
    <source>
        <strain evidence="12">MHco3</strain>
    </source>
</reference>
<dbReference type="SUPFAM" id="SSF53098">
    <property type="entry name" value="Ribonuclease H-like"/>
    <property type="match status" value="1"/>
</dbReference>
<evidence type="ECO:0000256" key="8">
    <source>
        <dbReference type="SAM" id="MobiDB-lite"/>
    </source>
</evidence>
<name>A0A7I5E9W4_HAECO</name>
<dbReference type="InterPro" id="IPR043502">
    <property type="entry name" value="DNA/RNA_pol_sf"/>
</dbReference>
<keyword evidence="4" id="KW-0540">Nuclease</keyword>
<dbReference type="InterPro" id="IPR001584">
    <property type="entry name" value="Integrase_cat-core"/>
</dbReference>
<keyword evidence="7" id="KW-0695">RNA-directed DNA polymerase</keyword>
<dbReference type="CDD" id="cd09274">
    <property type="entry name" value="RNase_HI_RT_Ty3"/>
    <property type="match status" value="1"/>
</dbReference>
<dbReference type="InterPro" id="IPR041588">
    <property type="entry name" value="Integrase_H2C2"/>
</dbReference>
<dbReference type="GO" id="GO:0003964">
    <property type="term" value="F:RNA-directed DNA polymerase activity"/>
    <property type="evidence" value="ECO:0007669"/>
    <property type="project" value="UniProtKB-KW"/>
</dbReference>
<evidence type="ECO:0000256" key="2">
    <source>
        <dbReference type="ARBA" id="ARBA00022679"/>
    </source>
</evidence>
<sequence>MDIDTAEHPPVKLKARPVPLSIRPMLRELLEDLQKRDIIEKSSSPWAFPIVLVGKKDGSLRLCVDYRELNKKIKQDSYPLPTIEAILQSLAGKKFFSTLDLCSGYWQIPLSKTAKEKSAFTTPEGLFQFKVTPFGLSTSPAVFQRLMDNVLHDLLGKEVFCYIDDIIICTETKARHLELLGKVCEKLKGAGLRLKAKKCVLLQNKVAFLGHLIDSEGVHMDPGKVAAVRDYPRPKNVKELRTFLGMASYYRKFCLGFSKQAGCLFNLTSAKAKWAWNQEHERAFEKVKSMICSAPVLAQPDIEAARCGDRPFVICTDASATGLGAVLSQEGKDGHLHPIFFASKSLSKAERNYHITDLEALAVVFALRRFHMFIYGLPTTVITDHQPLTALFQRSNVSTRILRWSLEVQRYNLHIKYVKGKANVIADALSRGTVSNLKESLEGENDAVVNSVRSSEKTKWRAELERDPIFADVIECIENNKVNGTVRLPGIRAPVNMADFALVDGELMLYQQDGSLVFVVPENSRYEIFHEAHGGKFGGHFSAPKLLHMLSKQVFWPDMARDINRWTKQCHKCFIHNPQKPIVPPLKPLVTNRPYDVIGVDILELGLTSKGNRYAVTVIDLFSKFAAAYPVPDKSARTVAQTIFVRWIAEGCRWPKTILSDRGGEFENKVMEEIMEIAQIKHSMTKGYNPRENGATERLNGTILAMLRKSTVVPTEWDMRLPFCLMAYNMTPHSATGESPYFVLHGRDPNFPSNVVPNAGQSWYLIDRPTEDYKTELLQGIAEVHERVKNHSDRVRGVMKREYDKRNKVNVDRHPKVGDRVYVLSPKEKGKSSHPKLVSEWAGPFRVIETSENSALVTRIGENAEPIRIQFDMLRIVPNCISDERIDTKTTRGKRGRKKSQGAMTVCKVTKACFSGASLLSPLDKGHLLFLCADGCFEGATLGDIAGVSFPGAVAKEEIGNLWSAWLACSIFRRTDLDIGKKIKYHREGHICFDADSLKIVLKFAYGRCIDWTDFICNTKCIAEHTAIENQHVHRSYNEALQKVREEIEEQSLRDRPKKTGPVLYAAFEGARPMERDGIRGGIVTKVVLNFKRLVEVLEEWKSSKSWVIVWPQEADFAECTTASLISVAKSYLEEGGSIATAWPPINSKNQSKWINLSGLWRSLDEALMKLDNCNHVFCTASNKFIEGKLYLEVGAPEGSAQFYNNYVGTALPKHVYEAVKTRAVAAGLPSFERPTSRTLSSRGEGMSEGPTRKRRAW</sequence>
<dbReference type="GO" id="GO:0016787">
    <property type="term" value="F:hydrolase activity"/>
    <property type="evidence" value="ECO:0007669"/>
    <property type="project" value="UniProtKB-KW"/>
</dbReference>
<dbReference type="Gene3D" id="1.10.340.70">
    <property type="match status" value="1"/>
</dbReference>
<dbReference type="OMA" id="HINCCPE"/>
<dbReference type="Pfam" id="PF17917">
    <property type="entry name" value="RT_RNaseH"/>
    <property type="match status" value="1"/>
</dbReference>
<dbReference type="Gene3D" id="3.10.10.10">
    <property type="entry name" value="HIV Type 1 Reverse Transcriptase, subunit A, domain 1"/>
    <property type="match status" value="1"/>
</dbReference>
<feature type="domain" description="Reverse transcriptase" evidence="9">
    <location>
        <begin position="34"/>
        <end position="213"/>
    </location>
</feature>
<evidence type="ECO:0000256" key="3">
    <source>
        <dbReference type="ARBA" id="ARBA00022695"/>
    </source>
</evidence>
<dbReference type="InterPro" id="IPR000477">
    <property type="entry name" value="RT_dom"/>
</dbReference>
<keyword evidence="5" id="KW-0255">Endonuclease</keyword>
<dbReference type="PROSITE" id="PS50994">
    <property type="entry name" value="INTEGRASE"/>
    <property type="match status" value="1"/>
</dbReference>
<keyword evidence="11" id="KW-1185">Reference proteome</keyword>
<dbReference type="Pfam" id="PF00078">
    <property type="entry name" value="RVT_1"/>
    <property type="match status" value="1"/>
</dbReference>
<evidence type="ECO:0000256" key="4">
    <source>
        <dbReference type="ARBA" id="ARBA00022722"/>
    </source>
</evidence>
<dbReference type="FunFam" id="3.30.420.10:FF:000032">
    <property type="entry name" value="Retrovirus-related Pol polyprotein from transposon 297-like Protein"/>
    <property type="match status" value="1"/>
</dbReference>
<dbReference type="Gene3D" id="3.30.420.10">
    <property type="entry name" value="Ribonuclease H-like superfamily/Ribonuclease H"/>
    <property type="match status" value="1"/>
</dbReference>
<dbReference type="EC" id="2.7.7.49" evidence="1"/>
<dbReference type="SUPFAM" id="SSF56672">
    <property type="entry name" value="DNA/RNA polymerases"/>
    <property type="match status" value="1"/>
</dbReference>
<dbReference type="CDD" id="cd01647">
    <property type="entry name" value="RT_LTR"/>
    <property type="match status" value="1"/>
</dbReference>
<dbReference type="AlphaFoldDB" id="A0A7I5E9W4"/>
<feature type="region of interest" description="Disordered" evidence="8">
    <location>
        <begin position="1235"/>
        <end position="1258"/>
    </location>
</feature>
<dbReference type="PANTHER" id="PTHR37984">
    <property type="entry name" value="PROTEIN CBG26694"/>
    <property type="match status" value="1"/>
</dbReference>
<evidence type="ECO:0000256" key="6">
    <source>
        <dbReference type="ARBA" id="ARBA00022801"/>
    </source>
</evidence>
<evidence type="ECO:0000256" key="7">
    <source>
        <dbReference type="ARBA" id="ARBA00022918"/>
    </source>
</evidence>
<dbReference type="GO" id="GO:0004519">
    <property type="term" value="F:endonuclease activity"/>
    <property type="evidence" value="ECO:0007669"/>
    <property type="project" value="UniProtKB-KW"/>
</dbReference>
<keyword evidence="6" id="KW-0378">Hydrolase</keyword>
<dbReference type="InterPro" id="IPR041373">
    <property type="entry name" value="RT_RNaseH"/>
</dbReference>
<accession>A0A7I5E9W4</accession>
<dbReference type="InterPro" id="IPR050951">
    <property type="entry name" value="Retrovirus_Pol_polyprotein"/>
</dbReference>
<dbReference type="InterPro" id="IPR043128">
    <property type="entry name" value="Rev_trsase/Diguanyl_cyclase"/>
</dbReference>
<dbReference type="OrthoDB" id="5868003at2759"/>
<dbReference type="FunFam" id="1.10.340.70:FF:000001">
    <property type="entry name" value="Retrovirus-related Pol polyprotein from transposon gypsy-like Protein"/>
    <property type="match status" value="1"/>
</dbReference>
<dbReference type="GO" id="GO:0003676">
    <property type="term" value="F:nucleic acid binding"/>
    <property type="evidence" value="ECO:0007669"/>
    <property type="project" value="InterPro"/>
</dbReference>
<dbReference type="GO" id="GO:0015074">
    <property type="term" value="P:DNA integration"/>
    <property type="evidence" value="ECO:0007669"/>
    <property type="project" value="InterPro"/>
</dbReference>
<dbReference type="Proteomes" id="UP000025227">
    <property type="component" value="Unplaced"/>
</dbReference>
<dbReference type="FunFam" id="3.10.20.370:FF:000001">
    <property type="entry name" value="Retrovirus-related Pol polyprotein from transposon 17.6-like protein"/>
    <property type="match status" value="1"/>
</dbReference>